<dbReference type="EC" id="5.4.3.8" evidence="8"/>
<comment type="pathway">
    <text evidence="3">Porphyrin-containing compound metabolism; protoporphyrin-IX biosynthesis; 5-aminolevulinate from L-glutamyl-tRNA(Glu): step 2/2.</text>
</comment>
<dbReference type="InterPro" id="IPR015421">
    <property type="entry name" value="PyrdxlP-dep_Trfase_major"/>
</dbReference>
<dbReference type="InterPro" id="IPR004639">
    <property type="entry name" value="4pyrrol_synth_GluAld_NH2Trfase"/>
</dbReference>
<evidence type="ECO:0000256" key="2">
    <source>
        <dbReference type="ARBA" id="ARBA00001933"/>
    </source>
</evidence>
<evidence type="ECO:0000256" key="8">
    <source>
        <dbReference type="HAMAP-Rule" id="MF_00375"/>
    </source>
</evidence>
<keyword evidence="6 8" id="KW-0413">Isomerase</keyword>
<dbReference type="EMBL" id="JBJHQH010000004">
    <property type="protein sequence ID" value="MFK9091278.1"/>
    <property type="molecule type" value="Genomic_DNA"/>
</dbReference>
<feature type="modified residue" description="N6-(pyridoxal phosphate)lysine" evidence="8">
    <location>
        <position position="268"/>
    </location>
</feature>
<name>A0ABW8RCT1_9BACI</name>
<evidence type="ECO:0000256" key="7">
    <source>
        <dbReference type="ARBA" id="ARBA00023244"/>
    </source>
</evidence>
<dbReference type="PANTHER" id="PTHR43713:SF3">
    <property type="entry name" value="GLUTAMATE-1-SEMIALDEHYDE 2,1-AMINOMUTASE 1, CHLOROPLASTIC-RELATED"/>
    <property type="match status" value="1"/>
</dbReference>
<protein>
    <recommendedName>
        <fullName evidence="8">Glutamate-1-semialdehyde 2,1-aminomutase</fullName>
        <shortName evidence="8">GSA</shortName>
        <ecNumber evidence="8">5.4.3.8</ecNumber>
    </recommendedName>
    <alternativeName>
        <fullName evidence="8">Glutamate-1-semialdehyde aminotransferase</fullName>
        <shortName evidence="8">GSA-AT</shortName>
    </alternativeName>
</protein>
<dbReference type="NCBIfam" id="NF000818">
    <property type="entry name" value="PRK00062.1"/>
    <property type="match status" value="1"/>
</dbReference>
<dbReference type="InterPro" id="IPR015424">
    <property type="entry name" value="PyrdxlP-dep_Trfase"/>
</dbReference>
<dbReference type="SUPFAM" id="SSF53383">
    <property type="entry name" value="PLP-dependent transferases"/>
    <property type="match status" value="1"/>
</dbReference>
<comment type="subunit">
    <text evidence="8">Homodimer.</text>
</comment>
<evidence type="ECO:0000313" key="9">
    <source>
        <dbReference type="EMBL" id="MFK9091278.1"/>
    </source>
</evidence>
<dbReference type="CDD" id="cd00610">
    <property type="entry name" value="OAT_like"/>
    <property type="match status" value="1"/>
</dbReference>
<dbReference type="PROSITE" id="PS00600">
    <property type="entry name" value="AA_TRANSFER_CLASS_3"/>
    <property type="match status" value="1"/>
</dbReference>
<dbReference type="Gene3D" id="3.90.1150.10">
    <property type="entry name" value="Aspartate Aminotransferase, domain 1"/>
    <property type="match status" value="1"/>
</dbReference>
<organism evidence="9 10">
    <name type="scientific">Bacillus salipaludis</name>
    <dbReference type="NCBI Taxonomy" id="2547811"/>
    <lineage>
        <taxon>Bacteria</taxon>
        <taxon>Bacillati</taxon>
        <taxon>Bacillota</taxon>
        <taxon>Bacilli</taxon>
        <taxon>Bacillales</taxon>
        <taxon>Bacillaceae</taxon>
        <taxon>Bacillus</taxon>
    </lineage>
</organism>
<keyword evidence="10" id="KW-1185">Reference proteome</keyword>
<reference evidence="9 10" key="1">
    <citation type="submission" date="2024-11" db="EMBL/GenBank/DDBJ databases">
        <authorList>
            <person name="Lucas J.A."/>
        </authorList>
    </citation>
    <scope>NUCLEOTIDE SEQUENCE [LARGE SCALE GENOMIC DNA]</scope>
    <source>
        <strain evidence="9 10">Z 5.4</strain>
    </source>
</reference>
<dbReference type="InterPro" id="IPR015422">
    <property type="entry name" value="PyrdxlP-dep_Trfase_small"/>
</dbReference>
<evidence type="ECO:0000313" key="10">
    <source>
        <dbReference type="Proteomes" id="UP001623041"/>
    </source>
</evidence>
<accession>A0ABW8RCT1</accession>
<dbReference type="RefSeq" id="WP_406579948.1">
    <property type="nucleotide sequence ID" value="NZ_JBJHQH010000004.1"/>
</dbReference>
<evidence type="ECO:0000256" key="1">
    <source>
        <dbReference type="ARBA" id="ARBA00001579"/>
    </source>
</evidence>
<dbReference type="GO" id="GO:0042286">
    <property type="term" value="F:glutamate-1-semialdehyde 2,1-aminomutase activity"/>
    <property type="evidence" value="ECO:0007669"/>
    <property type="project" value="UniProtKB-EC"/>
</dbReference>
<dbReference type="NCBIfam" id="TIGR00713">
    <property type="entry name" value="hemL"/>
    <property type="match status" value="1"/>
</dbReference>
<dbReference type="PANTHER" id="PTHR43713">
    <property type="entry name" value="GLUTAMATE-1-SEMIALDEHYDE 2,1-AMINOMUTASE"/>
    <property type="match status" value="1"/>
</dbReference>
<keyword evidence="7 8" id="KW-0627">Porphyrin biosynthesis</keyword>
<proteinExistence type="inferred from homology"/>
<dbReference type="Gene3D" id="3.40.640.10">
    <property type="entry name" value="Type I PLP-dependent aspartate aminotransferase-like (Major domain)"/>
    <property type="match status" value="1"/>
</dbReference>
<dbReference type="Proteomes" id="UP001623041">
    <property type="component" value="Unassembled WGS sequence"/>
</dbReference>
<dbReference type="InterPro" id="IPR005814">
    <property type="entry name" value="Aminotrans_3"/>
</dbReference>
<comment type="subcellular location">
    <subcellularLocation>
        <location evidence="8">Cytoplasm</location>
    </subcellularLocation>
</comment>
<sequence>MRSYTKSIEAFKEAQNLMPGGVNSPVRAFKSVNMSPIFMERGKGSKIYDIDGNEYIDYVLSWGPLILGHSNDRVVEALKKTAEQGTSFGAPTLLENKLAQLVIERVPSIEVVRMVNSGTEATMSALRLARGYTGRNKILKFEGCYHGHGDSLLIKAGSGVATLGLPDSPGVPEGTASNTITVPYNDLESVKYAFEQFGDDIACIIVEPVAGNMGLVPPLPGFLEGLREITSSNGSLLIFDEVMTGFRVGYNCAQGYFNITPDITCLGKVIGGGLPVGAYGGKAEIMQQIAPSGPIYQAGTLSGNPLAMTAGLETLSQLTPEHYKEFIRKGDLLQKGIEAAAEKYDIPITFNRAGSMIGFFFTNEAVINYEKAKTSNLEFFAAYYREMANQGVFLPPSQFEGLFLSTEHSDEDIEKTIQAAEVAFSKLK</sequence>
<comment type="caution">
    <text evidence="9">The sequence shown here is derived from an EMBL/GenBank/DDBJ whole genome shotgun (WGS) entry which is preliminary data.</text>
</comment>
<comment type="catalytic activity">
    <reaction evidence="1 8">
        <text>(S)-4-amino-5-oxopentanoate = 5-aminolevulinate</text>
        <dbReference type="Rhea" id="RHEA:14265"/>
        <dbReference type="ChEBI" id="CHEBI:57501"/>
        <dbReference type="ChEBI" id="CHEBI:356416"/>
        <dbReference type="EC" id="5.4.3.8"/>
    </reaction>
</comment>
<comment type="similarity">
    <text evidence="4 8">Belongs to the class-III pyridoxal-phosphate-dependent aminotransferase family. HemL subfamily.</text>
</comment>
<comment type="cofactor">
    <cofactor evidence="2 8">
        <name>pyridoxal 5'-phosphate</name>
        <dbReference type="ChEBI" id="CHEBI:597326"/>
    </cofactor>
</comment>
<dbReference type="InterPro" id="IPR049704">
    <property type="entry name" value="Aminotrans_3_PPA_site"/>
</dbReference>
<evidence type="ECO:0000256" key="3">
    <source>
        <dbReference type="ARBA" id="ARBA00004819"/>
    </source>
</evidence>
<keyword evidence="5 8" id="KW-0663">Pyridoxal phosphate</keyword>
<evidence type="ECO:0000256" key="5">
    <source>
        <dbReference type="ARBA" id="ARBA00022898"/>
    </source>
</evidence>
<gene>
    <name evidence="8 9" type="primary">hemL</name>
    <name evidence="9" type="ORF">ACJEBI_07270</name>
</gene>
<dbReference type="Pfam" id="PF00202">
    <property type="entry name" value="Aminotran_3"/>
    <property type="match status" value="1"/>
</dbReference>
<evidence type="ECO:0000256" key="4">
    <source>
        <dbReference type="ARBA" id="ARBA00008981"/>
    </source>
</evidence>
<keyword evidence="8" id="KW-0963">Cytoplasm</keyword>
<evidence type="ECO:0000256" key="6">
    <source>
        <dbReference type="ARBA" id="ARBA00023235"/>
    </source>
</evidence>
<dbReference type="HAMAP" id="MF_00375">
    <property type="entry name" value="HemL_aminotrans_3"/>
    <property type="match status" value="1"/>
</dbReference>